<comment type="similarity">
    <text evidence="1">Belongs to the CFA/CMAS family.</text>
</comment>
<keyword evidence="4" id="KW-0949">S-adenosyl-L-methionine</keyword>
<evidence type="ECO:0000313" key="8">
    <source>
        <dbReference type="Proteomes" id="UP000229972"/>
    </source>
</evidence>
<dbReference type="InterPro" id="IPR050723">
    <property type="entry name" value="CFA/CMAS"/>
</dbReference>
<feature type="active site" evidence="6">
    <location>
        <position position="353"/>
    </location>
</feature>
<dbReference type="InterPro" id="IPR003333">
    <property type="entry name" value="CMAS"/>
</dbReference>
<dbReference type="GO" id="GO:0008168">
    <property type="term" value="F:methyltransferase activity"/>
    <property type="evidence" value="ECO:0007669"/>
    <property type="project" value="UniProtKB-KW"/>
</dbReference>
<comment type="caution">
    <text evidence="7">The sequence shown here is derived from an EMBL/GenBank/DDBJ whole genome shotgun (WGS) entry which is preliminary data.</text>
</comment>
<dbReference type="CDD" id="cd02440">
    <property type="entry name" value="AdoMet_MTases"/>
    <property type="match status" value="1"/>
</dbReference>
<dbReference type="PANTHER" id="PTHR43667">
    <property type="entry name" value="CYCLOPROPANE-FATTY-ACYL-PHOSPHOLIPID SYNTHASE"/>
    <property type="match status" value="1"/>
</dbReference>
<dbReference type="PANTHER" id="PTHR43667:SF1">
    <property type="entry name" value="CYCLOPROPANE-FATTY-ACYL-PHOSPHOLIPID SYNTHASE"/>
    <property type="match status" value="1"/>
</dbReference>
<protein>
    <submittedName>
        <fullName evidence="7">Cyclopropane-fatty-acyl-phospholipid synthase</fullName>
    </submittedName>
</protein>
<keyword evidence="2" id="KW-0489">Methyltransferase</keyword>
<evidence type="ECO:0000256" key="3">
    <source>
        <dbReference type="ARBA" id="ARBA00022679"/>
    </source>
</evidence>
<dbReference type="GO" id="GO:0032259">
    <property type="term" value="P:methylation"/>
    <property type="evidence" value="ECO:0007669"/>
    <property type="project" value="UniProtKB-KW"/>
</dbReference>
<accession>A0A2H0VC47</accession>
<organism evidence="7 8">
    <name type="scientific">Candidatus Falkowbacteria bacterium CG10_big_fil_rev_8_21_14_0_10_37_18</name>
    <dbReference type="NCBI Taxonomy" id="1974562"/>
    <lineage>
        <taxon>Bacteria</taxon>
        <taxon>Candidatus Falkowiibacteriota</taxon>
    </lineage>
</organism>
<evidence type="ECO:0000256" key="6">
    <source>
        <dbReference type="PIRSR" id="PIRSR003085-1"/>
    </source>
</evidence>
<dbReference type="Gene3D" id="3.40.50.150">
    <property type="entry name" value="Vaccinia Virus protein VP39"/>
    <property type="match status" value="1"/>
</dbReference>
<evidence type="ECO:0000313" key="7">
    <source>
        <dbReference type="EMBL" id="PIR95880.1"/>
    </source>
</evidence>
<dbReference type="Pfam" id="PF02353">
    <property type="entry name" value="CMAS"/>
    <property type="match status" value="1"/>
</dbReference>
<dbReference type="InterPro" id="IPR029063">
    <property type="entry name" value="SAM-dependent_MTases_sf"/>
</dbReference>
<evidence type="ECO:0000256" key="4">
    <source>
        <dbReference type="ARBA" id="ARBA00022691"/>
    </source>
</evidence>
<dbReference type="Proteomes" id="UP000229972">
    <property type="component" value="Unassembled WGS sequence"/>
</dbReference>
<dbReference type="NCBIfam" id="NF008686">
    <property type="entry name" value="PRK11705.1"/>
    <property type="match status" value="1"/>
</dbReference>
<keyword evidence="5" id="KW-0443">Lipid metabolism</keyword>
<evidence type="ECO:0000256" key="2">
    <source>
        <dbReference type="ARBA" id="ARBA00022603"/>
    </source>
</evidence>
<dbReference type="GO" id="GO:0008610">
    <property type="term" value="P:lipid biosynthetic process"/>
    <property type="evidence" value="ECO:0007669"/>
    <property type="project" value="InterPro"/>
</dbReference>
<dbReference type="PIRSF" id="PIRSF003085">
    <property type="entry name" value="CMAS"/>
    <property type="match status" value="1"/>
</dbReference>
<name>A0A2H0VC47_9BACT</name>
<keyword evidence="3" id="KW-0808">Transferase</keyword>
<evidence type="ECO:0000256" key="1">
    <source>
        <dbReference type="ARBA" id="ARBA00010815"/>
    </source>
</evidence>
<dbReference type="AlphaFoldDB" id="A0A2H0VC47"/>
<evidence type="ECO:0000256" key="5">
    <source>
        <dbReference type="ARBA" id="ARBA00023098"/>
    </source>
</evidence>
<dbReference type="SUPFAM" id="SSF53335">
    <property type="entry name" value="S-adenosyl-L-methionine-dependent methyltransferases"/>
    <property type="match status" value="1"/>
</dbReference>
<reference evidence="8" key="1">
    <citation type="submission" date="2017-09" db="EMBL/GenBank/DDBJ databases">
        <title>Depth-based differentiation of microbial function through sediment-hosted aquifers and enrichment of novel symbionts in the deep terrestrial subsurface.</title>
        <authorList>
            <person name="Probst A.J."/>
            <person name="Ladd B."/>
            <person name="Jarett J.K."/>
            <person name="Geller-Mcgrath D.E."/>
            <person name="Sieber C.M.K."/>
            <person name="Emerson J.B."/>
            <person name="Anantharaman K."/>
            <person name="Thomas B.C."/>
            <person name="Malmstrom R."/>
            <person name="Stieglmeier M."/>
            <person name="Klingl A."/>
            <person name="Woyke T."/>
            <person name="Ryan C.M."/>
            <person name="Banfield J.F."/>
        </authorList>
    </citation>
    <scope>NUCLEOTIDE SEQUENCE [LARGE SCALE GENOMIC DNA]</scope>
</reference>
<proteinExistence type="inferred from homology"/>
<gene>
    <name evidence="7" type="ORF">COT93_00035</name>
</gene>
<sequence length="382" mass="44487">MSKAKEIIISLLESAGITVNGDELYDIHVHNEGFYKRVLTEGSLGLGESYVEGWWDVEFLDQFFHKILVAHLDKKIKGNWKLLFFYLRSILFNQQTRSRADKVASYHYDVGNDLYQSMLGSTMAYTCGYWRTAAGQTIIDPDLAQEAKFNLVCRKLKLKVDQEILDIGGGWGSFAKYAVINYGVKVTVIVNSQEQYILGKQSCSYLGESIKFLLQDYRDDFTGLFDHIISLGMFEHVGYKNYSTYMKLVATHLKDDGLFLLHTIGGNYSTKHINSWLEKYIFPNSMLPSIKQIGAAIENIFVMEDWHNFGPDYDKTLMWWFKNFEDRKELWSHESYKYDKKFYRMWTYYLLSCAGAFRARDIQLWQIVLSKNGLRGGYRSIR</sequence>
<dbReference type="EMBL" id="PFAL01000001">
    <property type="protein sequence ID" value="PIR95880.1"/>
    <property type="molecule type" value="Genomic_DNA"/>
</dbReference>